<keyword evidence="2 4" id="KW-0238">DNA-binding</keyword>
<reference evidence="6 7" key="1">
    <citation type="submission" date="2020-07" db="EMBL/GenBank/DDBJ databases">
        <title>MOT database genomes.</title>
        <authorList>
            <person name="Joseph S."/>
            <person name="Aduse-Opoku J."/>
            <person name="Hashim A."/>
            <person name="Wade W."/>
            <person name="Curtis M."/>
        </authorList>
    </citation>
    <scope>NUCLEOTIDE SEQUENCE [LARGE SCALE GENOMIC DNA]</scope>
    <source>
        <strain evidence="6 7">DSM 100099</strain>
    </source>
</reference>
<keyword evidence="3" id="KW-0804">Transcription</keyword>
<proteinExistence type="predicted"/>
<evidence type="ECO:0000256" key="2">
    <source>
        <dbReference type="ARBA" id="ARBA00023125"/>
    </source>
</evidence>
<feature type="DNA-binding region" description="H-T-H motif" evidence="4">
    <location>
        <begin position="42"/>
        <end position="61"/>
    </location>
</feature>
<sequence>MTGTTTDGAPRRRVRLTREARTAQILEESTRLVSQHGFYGLSLQDVANAVGISQAGLLHYVGTKEGLLQLIVEQRYDRRFDPEAYIASGDPAATHPDGASFPGYCRFLVRNNAAEPQLVRLYMVLGAEAISPEHPAHGYFDARPDATWELYSRTTWRLPPEVGPWEDARGLVEMAIEAMDGVQLRSFRSPAVSMEEGWARFEQVLFPSPVWDGYR</sequence>
<gene>
    <name evidence="6" type="ORF">HZZ10_13645</name>
</gene>
<name>A0A853F0G9_9MICO</name>
<dbReference type="Proteomes" id="UP000561011">
    <property type="component" value="Unassembled WGS sequence"/>
</dbReference>
<evidence type="ECO:0000256" key="3">
    <source>
        <dbReference type="ARBA" id="ARBA00023163"/>
    </source>
</evidence>
<dbReference type="PRINTS" id="PR00455">
    <property type="entry name" value="HTHTETR"/>
</dbReference>
<organism evidence="6 7">
    <name type="scientific">Sanguibacter inulinus</name>
    <dbReference type="NCBI Taxonomy" id="60922"/>
    <lineage>
        <taxon>Bacteria</taxon>
        <taxon>Bacillati</taxon>
        <taxon>Actinomycetota</taxon>
        <taxon>Actinomycetes</taxon>
        <taxon>Micrococcales</taxon>
        <taxon>Sanguibacteraceae</taxon>
        <taxon>Sanguibacter</taxon>
    </lineage>
</organism>
<evidence type="ECO:0000313" key="6">
    <source>
        <dbReference type="EMBL" id="NYS94558.1"/>
    </source>
</evidence>
<dbReference type="PANTHER" id="PTHR30055">
    <property type="entry name" value="HTH-TYPE TRANSCRIPTIONAL REGULATOR RUTR"/>
    <property type="match status" value="1"/>
</dbReference>
<comment type="caution">
    <text evidence="6">The sequence shown here is derived from an EMBL/GenBank/DDBJ whole genome shotgun (WGS) entry which is preliminary data.</text>
</comment>
<keyword evidence="7" id="KW-1185">Reference proteome</keyword>
<dbReference type="PROSITE" id="PS50977">
    <property type="entry name" value="HTH_TETR_2"/>
    <property type="match status" value="1"/>
</dbReference>
<dbReference type="InterPro" id="IPR009057">
    <property type="entry name" value="Homeodomain-like_sf"/>
</dbReference>
<dbReference type="InterPro" id="IPR001647">
    <property type="entry name" value="HTH_TetR"/>
</dbReference>
<evidence type="ECO:0000256" key="4">
    <source>
        <dbReference type="PROSITE-ProRule" id="PRU00335"/>
    </source>
</evidence>
<evidence type="ECO:0000313" key="7">
    <source>
        <dbReference type="Proteomes" id="UP000561011"/>
    </source>
</evidence>
<keyword evidence="1" id="KW-0805">Transcription regulation</keyword>
<dbReference type="Gene3D" id="1.10.357.10">
    <property type="entry name" value="Tetracycline Repressor, domain 2"/>
    <property type="match status" value="1"/>
</dbReference>
<dbReference type="GO" id="GO:0003700">
    <property type="term" value="F:DNA-binding transcription factor activity"/>
    <property type="evidence" value="ECO:0007669"/>
    <property type="project" value="TreeGrafter"/>
</dbReference>
<dbReference type="Pfam" id="PF00440">
    <property type="entry name" value="TetR_N"/>
    <property type="match status" value="1"/>
</dbReference>
<dbReference type="EMBL" id="JACBYE010000037">
    <property type="protein sequence ID" value="NYS94558.1"/>
    <property type="molecule type" value="Genomic_DNA"/>
</dbReference>
<feature type="domain" description="HTH tetR-type" evidence="5">
    <location>
        <begin position="19"/>
        <end position="79"/>
    </location>
</feature>
<evidence type="ECO:0000259" key="5">
    <source>
        <dbReference type="PROSITE" id="PS50977"/>
    </source>
</evidence>
<dbReference type="SUPFAM" id="SSF46689">
    <property type="entry name" value="Homeodomain-like"/>
    <property type="match status" value="1"/>
</dbReference>
<dbReference type="InterPro" id="IPR050109">
    <property type="entry name" value="HTH-type_TetR-like_transc_reg"/>
</dbReference>
<accession>A0A853F0G9</accession>
<dbReference type="PANTHER" id="PTHR30055:SF234">
    <property type="entry name" value="HTH-TYPE TRANSCRIPTIONAL REGULATOR BETI"/>
    <property type="match status" value="1"/>
</dbReference>
<dbReference type="GO" id="GO:0000976">
    <property type="term" value="F:transcription cis-regulatory region binding"/>
    <property type="evidence" value="ECO:0007669"/>
    <property type="project" value="TreeGrafter"/>
</dbReference>
<dbReference type="AlphaFoldDB" id="A0A853F0G9"/>
<dbReference type="RefSeq" id="WP_179913921.1">
    <property type="nucleotide sequence ID" value="NZ_JACBYE010000037.1"/>
</dbReference>
<protein>
    <submittedName>
        <fullName evidence="6">TetR family transcriptional regulator</fullName>
    </submittedName>
</protein>
<evidence type="ECO:0000256" key="1">
    <source>
        <dbReference type="ARBA" id="ARBA00023015"/>
    </source>
</evidence>